<accession>A0A942UNL0</accession>
<organism evidence="3 4">
    <name type="scientific">Lederbergia citrea</name>
    <dbReference type="NCBI Taxonomy" id="2833581"/>
    <lineage>
        <taxon>Bacteria</taxon>
        <taxon>Bacillati</taxon>
        <taxon>Bacillota</taxon>
        <taxon>Bacilli</taxon>
        <taxon>Bacillales</taxon>
        <taxon>Bacillaceae</taxon>
        <taxon>Lederbergia</taxon>
    </lineage>
</organism>
<reference evidence="3 4" key="1">
    <citation type="submission" date="2021-05" db="EMBL/GenBank/DDBJ databases">
        <title>Novel Bacillus species.</title>
        <authorList>
            <person name="Liu G."/>
        </authorList>
    </citation>
    <scope>NUCLEOTIDE SEQUENCE [LARGE SCALE GENOMIC DNA]</scope>
    <source>
        <strain evidence="3 4">FJAT-49682</strain>
    </source>
</reference>
<dbReference type="InterPro" id="IPR041401">
    <property type="entry name" value="TseB-like_dom"/>
</dbReference>
<sequence>MKKWILIISLLLILSVGASAFVYINARAPLKSAEQYAEKRAKTEANLISTDQFYMYNGSASYYVIVGEQKNKEKIVVWIPEDKKQKIVTKKLSEGVSEREAIAKLLKEESPKKILGSRLGMEKSLPVWELAYLDRNSKLNYYYIHFDSGKWWRKIENL</sequence>
<evidence type="ECO:0000313" key="3">
    <source>
        <dbReference type="EMBL" id="MBS4222176.1"/>
    </source>
</evidence>
<comment type="caution">
    <text evidence="3">The sequence shown here is derived from an EMBL/GenBank/DDBJ whole genome shotgun (WGS) entry which is preliminary data.</text>
</comment>
<evidence type="ECO:0000256" key="1">
    <source>
        <dbReference type="SAM" id="SignalP"/>
    </source>
</evidence>
<gene>
    <name evidence="3" type="ORF">KHA91_05325</name>
</gene>
<keyword evidence="4" id="KW-1185">Reference proteome</keyword>
<keyword evidence="1" id="KW-0732">Signal</keyword>
<dbReference type="AlphaFoldDB" id="A0A942UNL0"/>
<evidence type="ECO:0000259" key="2">
    <source>
        <dbReference type="Pfam" id="PF17881"/>
    </source>
</evidence>
<protein>
    <submittedName>
        <fullName evidence="3">DUF5590 domain-containing protein</fullName>
    </submittedName>
</protein>
<dbReference type="InterPro" id="IPR046350">
    <property type="entry name" value="Cystatin_sf"/>
</dbReference>
<dbReference type="Gene3D" id="3.10.450.40">
    <property type="match status" value="2"/>
</dbReference>
<dbReference type="Pfam" id="PF17881">
    <property type="entry name" value="TseB"/>
    <property type="match status" value="1"/>
</dbReference>
<dbReference type="EMBL" id="JAGYPN010000001">
    <property type="protein sequence ID" value="MBS4222176.1"/>
    <property type="molecule type" value="Genomic_DNA"/>
</dbReference>
<feature type="chain" id="PRO_5038087598" evidence="1">
    <location>
        <begin position="21"/>
        <end position="158"/>
    </location>
</feature>
<dbReference type="SUPFAM" id="SSF54403">
    <property type="entry name" value="Cystatin/monellin"/>
    <property type="match status" value="2"/>
</dbReference>
<dbReference type="Proteomes" id="UP000676456">
    <property type="component" value="Unassembled WGS sequence"/>
</dbReference>
<feature type="domain" description="Cell wall elongation regulator TseB-like" evidence="2">
    <location>
        <begin position="37"/>
        <end position="80"/>
    </location>
</feature>
<dbReference type="RefSeq" id="WP_213097138.1">
    <property type="nucleotide sequence ID" value="NZ_JAGYPH010000001.1"/>
</dbReference>
<feature type="signal peptide" evidence="1">
    <location>
        <begin position="1"/>
        <end position="20"/>
    </location>
</feature>
<proteinExistence type="predicted"/>
<name>A0A942UNL0_9BACI</name>
<evidence type="ECO:0000313" key="4">
    <source>
        <dbReference type="Proteomes" id="UP000676456"/>
    </source>
</evidence>